<accession>A0ABN1ACJ7</accession>
<name>A0ABN1ACJ7_9ACTN</name>
<evidence type="ECO:0000313" key="2">
    <source>
        <dbReference type="Proteomes" id="UP001499895"/>
    </source>
</evidence>
<organism evidence="1 2">
    <name type="scientific">Streptomyces stramineus</name>
    <dbReference type="NCBI Taxonomy" id="173861"/>
    <lineage>
        <taxon>Bacteria</taxon>
        <taxon>Bacillati</taxon>
        <taxon>Actinomycetota</taxon>
        <taxon>Actinomycetes</taxon>
        <taxon>Kitasatosporales</taxon>
        <taxon>Streptomycetaceae</taxon>
        <taxon>Streptomyces</taxon>
    </lineage>
</organism>
<reference evidence="1 2" key="1">
    <citation type="journal article" date="2019" name="Int. J. Syst. Evol. Microbiol.">
        <title>The Global Catalogue of Microorganisms (GCM) 10K type strain sequencing project: providing services to taxonomists for standard genome sequencing and annotation.</title>
        <authorList>
            <consortium name="The Broad Institute Genomics Platform"/>
            <consortium name="The Broad Institute Genome Sequencing Center for Infectious Disease"/>
            <person name="Wu L."/>
            <person name="Ma J."/>
        </authorList>
    </citation>
    <scope>NUCLEOTIDE SEQUENCE [LARGE SCALE GENOMIC DNA]</scope>
    <source>
        <strain evidence="1 2">JCM 10649</strain>
    </source>
</reference>
<sequence length="66" mass="7510">MGNKQHETGPQGQRLCPVCEQPLTMTIKGRRKTFGIFVPVWTPGRCRNPDCSEYPENPKDGRPPDR</sequence>
<comment type="caution">
    <text evidence="1">The sequence shown here is derived from an EMBL/GenBank/DDBJ whole genome shotgun (WGS) entry which is preliminary data.</text>
</comment>
<keyword evidence="2" id="KW-1185">Reference proteome</keyword>
<dbReference type="Proteomes" id="UP001499895">
    <property type="component" value="Unassembled WGS sequence"/>
</dbReference>
<gene>
    <name evidence="1" type="ORF">GCM10009544_38880</name>
</gene>
<evidence type="ECO:0000313" key="1">
    <source>
        <dbReference type="EMBL" id="GAA0473079.1"/>
    </source>
</evidence>
<dbReference type="EMBL" id="BAAAHB010000043">
    <property type="protein sequence ID" value="GAA0473079.1"/>
    <property type="molecule type" value="Genomic_DNA"/>
</dbReference>
<proteinExistence type="predicted"/>
<protein>
    <submittedName>
        <fullName evidence="1">Uncharacterized protein</fullName>
    </submittedName>
</protein>